<evidence type="ECO:0000256" key="1">
    <source>
        <dbReference type="SAM" id="MobiDB-lite"/>
    </source>
</evidence>
<feature type="region of interest" description="Disordered" evidence="1">
    <location>
        <begin position="1"/>
        <end position="40"/>
    </location>
</feature>
<protein>
    <submittedName>
        <fullName evidence="2">Protein of unassigned function</fullName>
    </submittedName>
</protein>
<name>A0A089P4I7_9HYPH</name>
<dbReference type="EMBL" id="CP003811">
    <property type="protein sequence ID" value="AIQ93720.1"/>
    <property type="molecule type" value="Genomic_DNA"/>
</dbReference>
<dbReference type="AlphaFoldDB" id="A0A089P4I7"/>
<reference evidence="2 3" key="1">
    <citation type="journal article" date="2014" name="PLoS ONE">
        <title>Genome Information of Methylobacterium oryzae, a Plant-Probiotic Methylotroph in the Phyllosphere.</title>
        <authorList>
            <person name="Kwak M.J."/>
            <person name="Jeong H."/>
            <person name="Madhaiyan M."/>
            <person name="Lee Y."/>
            <person name="Sa T.M."/>
            <person name="Oh T.K."/>
            <person name="Kim J.F."/>
        </authorList>
    </citation>
    <scope>NUCLEOTIDE SEQUENCE [LARGE SCALE GENOMIC DNA]</scope>
    <source>
        <strain evidence="2 3">CBMB20</strain>
    </source>
</reference>
<dbReference type="KEGG" id="mor:MOC_5965"/>
<evidence type="ECO:0000313" key="2">
    <source>
        <dbReference type="EMBL" id="AIQ93720.1"/>
    </source>
</evidence>
<dbReference type="STRING" id="693986.MOC_5965"/>
<gene>
    <name evidence="2" type="ORF">MOC_5965</name>
</gene>
<evidence type="ECO:0000313" key="3">
    <source>
        <dbReference type="Proteomes" id="UP000029492"/>
    </source>
</evidence>
<sequence length="40" mass="4002">MGHRDDPDPRPGAPVGQRPRTGGSGGAAPVRPAGDAVGRR</sequence>
<keyword evidence="3" id="KW-1185">Reference proteome</keyword>
<accession>A0A089P4I7</accession>
<organism evidence="2 3">
    <name type="scientific">Methylobacterium oryzae CBMB20</name>
    <dbReference type="NCBI Taxonomy" id="693986"/>
    <lineage>
        <taxon>Bacteria</taxon>
        <taxon>Pseudomonadati</taxon>
        <taxon>Pseudomonadota</taxon>
        <taxon>Alphaproteobacteria</taxon>
        <taxon>Hyphomicrobiales</taxon>
        <taxon>Methylobacteriaceae</taxon>
        <taxon>Methylobacterium</taxon>
    </lineage>
</organism>
<proteinExistence type="predicted"/>
<dbReference type="HOGENOM" id="CLU_3292343_0_0_5"/>
<dbReference type="Proteomes" id="UP000029492">
    <property type="component" value="Chromosome"/>
</dbReference>